<accession>A0ABW0S9K2</accession>
<evidence type="ECO:0000313" key="3">
    <source>
        <dbReference type="EMBL" id="MFC5565550.1"/>
    </source>
</evidence>
<gene>
    <name evidence="3" type="ORF">ACFPOC_03855</name>
</gene>
<dbReference type="EMBL" id="JBHSNA010000002">
    <property type="protein sequence ID" value="MFC5565550.1"/>
    <property type="molecule type" value="Genomic_DNA"/>
</dbReference>
<dbReference type="EC" id="2.7.10.2" evidence="3"/>
<dbReference type="InterPro" id="IPR005702">
    <property type="entry name" value="Wzc-like_C"/>
</dbReference>
<dbReference type="Pfam" id="PF10609">
    <property type="entry name" value="ParA"/>
    <property type="match status" value="1"/>
</dbReference>
<dbReference type="InterPro" id="IPR027417">
    <property type="entry name" value="P-loop_NTPase"/>
</dbReference>
<dbReference type="InterPro" id="IPR050445">
    <property type="entry name" value="Bact_polysacc_biosynth/exp"/>
</dbReference>
<dbReference type="InterPro" id="IPR033756">
    <property type="entry name" value="YlxH/NBP35"/>
</dbReference>
<dbReference type="Gene3D" id="3.40.50.300">
    <property type="entry name" value="P-loop containing nucleotide triphosphate hydrolases"/>
    <property type="match status" value="1"/>
</dbReference>
<dbReference type="PANTHER" id="PTHR32309:SF31">
    <property type="entry name" value="CAPSULAR EXOPOLYSACCHARIDE FAMILY"/>
    <property type="match status" value="1"/>
</dbReference>
<evidence type="ECO:0000313" key="4">
    <source>
        <dbReference type="Proteomes" id="UP001596056"/>
    </source>
</evidence>
<keyword evidence="1" id="KW-0547">Nucleotide-binding</keyword>
<keyword evidence="3" id="KW-0808">Transferase</keyword>
<keyword evidence="2" id="KW-0067">ATP-binding</keyword>
<comment type="caution">
    <text evidence="3">The sequence shown here is derived from an EMBL/GenBank/DDBJ whole genome shotgun (WGS) entry which is preliminary data.</text>
</comment>
<name>A0ABW0S9K2_9RHOB</name>
<dbReference type="SUPFAM" id="SSF52540">
    <property type="entry name" value="P-loop containing nucleoside triphosphate hydrolases"/>
    <property type="match status" value="1"/>
</dbReference>
<sequence length="278" mass="29634">MERIQHAIEKARAARTDAVAGPGVAQAPAGCARQPAESGAEAAVLANWQALREVAVPAQALVRAHVVTATGEKEAVRFDMMRTKLIHEVRANQWRRIAITSPGPSCGKTTVCLNLAYSLARQPEVRVVVVEADLRRPSLAKVLGLRPSVGVAEFLDGQAGLSDVSIRLRPNLAVLSSPEPRRNAPELFQSPATAQAIAALEEALEPTVVLFDLPPVLSGDDVMSFAGHVDAALIIAGAGTTTIAEIDNCERELASRTNIMGVVVNSCRYLGKDYDYKD</sequence>
<evidence type="ECO:0000256" key="2">
    <source>
        <dbReference type="ARBA" id="ARBA00022840"/>
    </source>
</evidence>
<evidence type="ECO:0000256" key="1">
    <source>
        <dbReference type="ARBA" id="ARBA00022741"/>
    </source>
</evidence>
<reference evidence="4" key="1">
    <citation type="journal article" date="2019" name="Int. J. Syst. Evol. Microbiol.">
        <title>The Global Catalogue of Microorganisms (GCM) 10K type strain sequencing project: providing services to taxonomists for standard genome sequencing and annotation.</title>
        <authorList>
            <consortium name="The Broad Institute Genomics Platform"/>
            <consortium name="The Broad Institute Genome Sequencing Center for Infectious Disease"/>
            <person name="Wu L."/>
            <person name="Ma J."/>
        </authorList>
    </citation>
    <scope>NUCLEOTIDE SEQUENCE [LARGE SCALE GENOMIC DNA]</scope>
    <source>
        <strain evidence="4">KACC 11588</strain>
    </source>
</reference>
<proteinExistence type="predicted"/>
<dbReference type="PANTHER" id="PTHR32309">
    <property type="entry name" value="TYROSINE-PROTEIN KINASE"/>
    <property type="match status" value="1"/>
</dbReference>
<protein>
    <submittedName>
        <fullName evidence="3">CpsD/CapB family tyrosine-protein kinase</fullName>
        <ecNumber evidence="3">2.7.10.2</ecNumber>
    </submittedName>
</protein>
<dbReference type="RefSeq" id="WP_209838037.1">
    <property type="nucleotide sequence ID" value="NZ_JAGGJP010000002.1"/>
</dbReference>
<organism evidence="3 4">
    <name type="scientific">Rubellimicrobium aerolatum</name>
    <dbReference type="NCBI Taxonomy" id="490979"/>
    <lineage>
        <taxon>Bacteria</taxon>
        <taxon>Pseudomonadati</taxon>
        <taxon>Pseudomonadota</taxon>
        <taxon>Alphaproteobacteria</taxon>
        <taxon>Rhodobacterales</taxon>
        <taxon>Roseobacteraceae</taxon>
        <taxon>Rubellimicrobium</taxon>
    </lineage>
</organism>
<dbReference type="CDD" id="cd05387">
    <property type="entry name" value="BY-kinase"/>
    <property type="match status" value="1"/>
</dbReference>
<dbReference type="GO" id="GO:0004715">
    <property type="term" value="F:non-membrane spanning protein tyrosine kinase activity"/>
    <property type="evidence" value="ECO:0007669"/>
    <property type="project" value="UniProtKB-EC"/>
</dbReference>
<keyword evidence="3" id="KW-0418">Kinase</keyword>
<keyword evidence="4" id="KW-1185">Reference proteome</keyword>
<dbReference type="Proteomes" id="UP001596056">
    <property type="component" value="Unassembled WGS sequence"/>
</dbReference>